<name>Q5Y1C3_9ZZZZ</name>
<proteinExistence type="predicted"/>
<evidence type="ECO:0000313" key="1">
    <source>
        <dbReference type="EMBL" id="AAU84550.1"/>
    </source>
</evidence>
<dbReference type="EMBL" id="AY713439">
    <property type="protein sequence ID" value="AAU84550.1"/>
    <property type="molecule type" value="Genomic_DNA"/>
</dbReference>
<sequence length="89" mass="10329">MNQQIVNALISSVLENMDFDDLRAEKTQRLKEELYPTNVLNMLEELSADIVKASHQKGRLSKNYFWFWSSAIKQIKAQIKDTMIVVPSK</sequence>
<reference evidence="1" key="1">
    <citation type="journal article" date="2005" name="Environ. Microbiol.">
        <title>Potential photosynthesis gene recombination between Prochlorococcus and Synechococcus via viral intermediates.</title>
        <authorList>
            <person name="Zeidner G."/>
            <person name="Bielawski J.P."/>
            <person name="Shmoish M."/>
            <person name="Scanlan D.J."/>
            <person name="Sabehi G."/>
            <person name="Beja O."/>
        </authorList>
    </citation>
    <scope>NUCLEOTIDE SEQUENCE</scope>
    <source>
        <strain evidence="1">1</strain>
    </source>
</reference>
<protein>
    <submittedName>
        <fullName evidence="1">Uncharacterized protein</fullName>
    </submittedName>
</protein>
<dbReference type="AlphaFoldDB" id="Q5Y1C3"/>
<organism evidence="1">
    <name type="scientific">uncultured organism BAC21E04</name>
    <dbReference type="NCBI Taxonomy" id="382346"/>
    <lineage>
        <taxon>unclassified sequences</taxon>
        <taxon>environmental samples</taxon>
    </lineage>
</organism>
<accession>Q5Y1C3</accession>